<keyword evidence="2" id="KW-1185">Reference proteome</keyword>
<dbReference type="OrthoDB" id="1898447at2"/>
<organism evidence="1 2">
    <name type="scientific">Desulfofarcimen acetoxidans (strain ATCC 49208 / DSM 771 / KCTC 5769 / VKM B-1644 / 5575)</name>
    <name type="common">Desulfotomaculum acetoxidans</name>
    <dbReference type="NCBI Taxonomy" id="485916"/>
    <lineage>
        <taxon>Bacteria</taxon>
        <taxon>Bacillati</taxon>
        <taxon>Bacillota</taxon>
        <taxon>Clostridia</taxon>
        <taxon>Eubacteriales</taxon>
        <taxon>Peptococcaceae</taxon>
        <taxon>Desulfofarcimen</taxon>
    </lineage>
</organism>
<dbReference type="RefSeq" id="WP_015758204.1">
    <property type="nucleotide sequence ID" value="NC_013216.1"/>
</dbReference>
<dbReference type="Proteomes" id="UP000002217">
    <property type="component" value="Chromosome"/>
</dbReference>
<dbReference type="EMBL" id="CP001720">
    <property type="protein sequence ID" value="ACV63510.1"/>
    <property type="molecule type" value="Genomic_DNA"/>
</dbReference>
<dbReference type="STRING" id="485916.Dtox_2732"/>
<dbReference type="AlphaFoldDB" id="C8W1N9"/>
<evidence type="ECO:0000313" key="1">
    <source>
        <dbReference type="EMBL" id="ACV63510.1"/>
    </source>
</evidence>
<name>C8W1N9_DESAS</name>
<proteinExistence type="predicted"/>
<gene>
    <name evidence="1" type="ordered locus">Dtox_2732</name>
</gene>
<protein>
    <submittedName>
        <fullName evidence="1">Uncharacterized protein</fullName>
    </submittedName>
</protein>
<evidence type="ECO:0000313" key="2">
    <source>
        <dbReference type="Proteomes" id="UP000002217"/>
    </source>
</evidence>
<dbReference type="HOGENOM" id="CLU_1173897_0_0_9"/>
<accession>C8W1N9</accession>
<sequence length="236" mass="27029">MGKMKLLYDVIMTMKGKESFIGNFKVEGSKDQIKIFDMNNDFEKNLAKGQMKAKVSFETDCAGKKVKHESNTEFDMTGFLGCDGHGFMHRGFFHQWHDHHEHHPHPHHVRPDGMRCCGIKGKLSKLALLASMLNSMKMEAQEDKSTLLSLGFEDLPGDMKTLLQEKLQQHRMHHAHCFNGRLKEFSGLEIGNARLSIRINKNNEVEKFLFNVEGKLKDESGVLHPLILQAELNLTW</sequence>
<dbReference type="eggNOG" id="ENOG5032T5Y">
    <property type="taxonomic scope" value="Bacteria"/>
</dbReference>
<dbReference type="KEGG" id="dae:Dtox_2732"/>
<reference evidence="1 2" key="1">
    <citation type="journal article" date="2009" name="Stand. Genomic Sci.">
        <title>Complete genome sequence of Desulfotomaculum acetoxidans type strain (5575).</title>
        <authorList>
            <person name="Spring S."/>
            <person name="Lapidus A."/>
            <person name="Schroder M."/>
            <person name="Gleim D."/>
            <person name="Sims D."/>
            <person name="Meincke L."/>
            <person name="Glavina Del Rio T."/>
            <person name="Tice H."/>
            <person name="Copeland A."/>
            <person name="Cheng J.F."/>
            <person name="Lucas S."/>
            <person name="Chen F."/>
            <person name="Nolan M."/>
            <person name="Bruce D."/>
            <person name="Goodwin L."/>
            <person name="Pitluck S."/>
            <person name="Ivanova N."/>
            <person name="Mavromatis K."/>
            <person name="Mikhailova N."/>
            <person name="Pati A."/>
            <person name="Chen A."/>
            <person name="Palaniappan K."/>
            <person name="Land M."/>
            <person name="Hauser L."/>
            <person name="Chang Y.J."/>
            <person name="Jeffries C.D."/>
            <person name="Chain P."/>
            <person name="Saunders E."/>
            <person name="Brettin T."/>
            <person name="Detter J.C."/>
            <person name="Goker M."/>
            <person name="Bristow J."/>
            <person name="Eisen J.A."/>
            <person name="Markowitz V."/>
            <person name="Hugenholtz P."/>
            <person name="Kyrpides N.C."/>
            <person name="Klenk H.P."/>
            <person name="Han C."/>
        </authorList>
    </citation>
    <scope>NUCLEOTIDE SEQUENCE [LARGE SCALE GENOMIC DNA]</scope>
    <source>
        <strain evidence="2">ATCC 49208 / DSM 771 / VKM B-1644</strain>
    </source>
</reference>